<evidence type="ECO:0008006" key="6">
    <source>
        <dbReference type="Google" id="ProtNLM"/>
    </source>
</evidence>
<feature type="compositionally biased region" description="Basic and acidic residues" evidence="1">
    <location>
        <begin position="322"/>
        <end position="340"/>
    </location>
</feature>
<dbReference type="Proteomes" id="UP001172102">
    <property type="component" value="Unassembled WGS sequence"/>
</dbReference>
<dbReference type="InterPro" id="IPR025340">
    <property type="entry name" value="DUF4246"/>
</dbReference>
<reference evidence="4" key="1">
    <citation type="submission" date="2023-06" db="EMBL/GenBank/DDBJ databases">
        <title>Genome-scale phylogeny and comparative genomics of the fungal order Sordariales.</title>
        <authorList>
            <consortium name="Lawrence Berkeley National Laboratory"/>
            <person name="Hensen N."/>
            <person name="Bonometti L."/>
            <person name="Westerberg I."/>
            <person name="Brannstrom I.O."/>
            <person name="Guillou S."/>
            <person name="Cros-Aarteil S."/>
            <person name="Calhoun S."/>
            <person name="Haridas S."/>
            <person name="Kuo A."/>
            <person name="Mondo S."/>
            <person name="Pangilinan J."/>
            <person name="Riley R."/>
            <person name="Labutti K."/>
            <person name="Andreopoulos B."/>
            <person name="Lipzen A."/>
            <person name="Chen C."/>
            <person name="Yanf M."/>
            <person name="Daum C."/>
            <person name="Ng V."/>
            <person name="Clum A."/>
            <person name="Steindorff A."/>
            <person name="Ohm R."/>
            <person name="Martin F."/>
            <person name="Silar P."/>
            <person name="Natvig D."/>
            <person name="Lalanne C."/>
            <person name="Gautier V."/>
            <person name="Ament-Velasquez S.L."/>
            <person name="Kruys A."/>
            <person name="Hutchinson M.I."/>
            <person name="Powell A.J."/>
            <person name="Barry K."/>
            <person name="Miller A.N."/>
            <person name="Grigoriev I.V."/>
            <person name="Debuchy R."/>
            <person name="Gladieux P."/>
            <person name="Thoren M.H."/>
            <person name="Johannesson H."/>
        </authorList>
    </citation>
    <scope>NUCLEOTIDE SEQUENCE</scope>
    <source>
        <strain evidence="4">SMH4607-1</strain>
    </source>
</reference>
<dbReference type="AlphaFoldDB" id="A0AA40DTT4"/>
<keyword evidence="5" id="KW-1185">Reference proteome</keyword>
<dbReference type="PANTHER" id="PTHR33119">
    <property type="entry name" value="IFI3P"/>
    <property type="match status" value="1"/>
</dbReference>
<feature type="domain" description="DUF4246" evidence="2">
    <location>
        <begin position="90"/>
        <end position="632"/>
    </location>
</feature>
<evidence type="ECO:0000259" key="3">
    <source>
        <dbReference type="Pfam" id="PF21666"/>
    </source>
</evidence>
<feature type="region of interest" description="Disordered" evidence="1">
    <location>
        <begin position="305"/>
        <end position="424"/>
    </location>
</feature>
<feature type="compositionally biased region" description="Acidic residues" evidence="1">
    <location>
        <begin position="354"/>
        <end position="399"/>
    </location>
</feature>
<dbReference type="Pfam" id="PF21666">
    <property type="entry name" value="DUF4246_N"/>
    <property type="match status" value="1"/>
</dbReference>
<feature type="compositionally biased region" description="Acidic residues" evidence="1">
    <location>
        <begin position="413"/>
        <end position="424"/>
    </location>
</feature>
<sequence length="696" mass="78283">MASSSTKQFPGFGLPIEDEGKHRFPLAIDHSWVTLGVTLREQRMMDFMTRITDKSDWHVKVFDEEILSRWRAEADAHSAEVEGDVYLSQEMFDFCIAELRDKSTHFRATGRITILDAELAIIKSNVAISPALQSSLQTYVRTLEDVPDAQKDWHPGSDKTVLDLVHPSLFPVVWGLTRALDDGLVPLADCIKATGKGSIVPPRAEPPAPERRWLAQSPKSWGSFQWLPAQVALDADGGAKITSYVNNLHPGEHGALYGVLEGIVAATVPLWEESLNGFGDRRRVDVAGSGSDDYIYPPGLKYRVPGREGPKALVDPVSGDWRSVKSDDGKEDGGRAKDDGSVEDEDVEMTQVEDKDEDDESESGDDDAEADDASSDEHKEEEDEDEDEKEEEGDDDGDFAGDGGNEEGNGNAGDDDDEDESDDEWRYEDDFYEWKLQHRILQHREPRAYVPQEKLFARQKGKKPPINLHEDFPEGLQVIFKLANIHLTPEKPSYSGGTWHVEGTLNEMIVSSAIYYFDQDNITDSHLAFRQSMDTEEILMIPEQNEYASLEAYLGVEQEGPAVQALGQVLTSEGRLLVFPNCVQHQVQPFTLKDTTKPGYRKILAMFLVNPHRPILSSAHVPPQRRDWWAEEVRKDGGLAVLPAEIFNLTVGMVDDFPISWEQALEIRERLMEERGGFNQQLSDYFMQERFSFCEH</sequence>
<organism evidence="4 5">
    <name type="scientific">Lasiosphaeris hirsuta</name>
    <dbReference type="NCBI Taxonomy" id="260670"/>
    <lineage>
        <taxon>Eukaryota</taxon>
        <taxon>Fungi</taxon>
        <taxon>Dikarya</taxon>
        <taxon>Ascomycota</taxon>
        <taxon>Pezizomycotina</taxon>
        <taxon>Sordariomycetes</taxon>
        <taxon>Sordariomycetidae</taxon>
        <taxon>Sordariales</taxon>
        <taxon>Lasiosphaeriaceae</taxon>
        <taxon>Lasiosphaeris</taxon>
    </lineage>
</organism>
<dbReference type="InterPro" id="IPR049207">
    <property type="entry name" value="DUF4246_N"/>
</dbReference>
<evidence type="ECO:0000313" key="4">
    <source>
        <dbReference type="EMBL" id="KAK0716044.1"/>
    </source>
</evidence>
<dbReference type="InterPro" id="IPR049192">
    <property type="entry name" value="DUF4246_C"/>
</dbReference>
<evidence type="ECO:0000313" key="5">
    <source>
        <dbReference type="Proteomes" id="UP001172102"/>
    </source>
</evidence>
<proteinExistence type="predicted"/>
<evidence type="ECO:0000256" key="1">
    <source>
        <dbReference type="SAM" id="MobiDB-lite"/>
    </source>
</evidence>
<feature type="compositionally biased region" description="Gly residues" evidence="1">
    <location>
        <begin position="400"/>
        <end position="411"/>
    </location>
</feature>
<gene>
    <name evidence="4" type="ORF">B0H67DRAFT_554442</name>
</gene>
<dbReference type="PANTHER" id="PTHR33119:SF1">
    <property type="entry name" value="FE2OG DIOXYGENASE DOMAIN-CONTAINING PROTEIN"/>
    <property type="match status" value="1"/>
</dbReference>
<comment type="caution">
    <text evidence="4">The sequence shown here is derived from an EMBL/GenBank/DDBJ whole genome shotgun (WGS) entry which is preliminary data.</text>
</comment>
<dbReference type="EMBL" id="JAUKUA010000004">
    <property type="protein sequence ID" value="KAK0716044.1"/>
    <property type="molecule type" value="Genomic_DNA"/>
</dbReference>
<dbReference type="Pfam" id="PF14033">
    <property type="entry name" value="DUF4246"/>
    <property type="match status" value="1"/>
</dbReference>
<evidence type="ECO:0000259" key="2">
    <source>
        <dbReference type="Pfam" id="PF14033"/>
    </source>
</evidence>
<accession>A0AA40DTT4</accession>
<name>A0AA40DTT4_9PEZI</name>
<protein>
    <recommendedName>
        <fullName evidence="6">Duf1665 domain containing protein</fullName>
    </recommendedName>
</protein>
<feature type="domain" description="DUF4246" evidence="3">
    <location>
        <begin position="10"/>
        <end position="73"/>
    </location>
</feature>